<feature type="compositionally biased region" description="Acidic residues" evidence="1">
    <location>
        <begin position="74"/>
        <end position="95"/>
    </location>
</feature>
<dbReference type="PANTHER" id="PTHR46599">
    <property type="entry name" value="PIGGYBAC TRANSPOSABLE ELEMENT-DERIVED PROTEIN 4"/>
    <property type="match status" value="1"/>
</dbReference>
<feature type="compositionally biased region" description="Low complexity" evidence="1">
    <location>
        <begin position="244"/>
        <end position="255"/>
    </location>
</feature>
<feature type="region of interest" description="Disordered" evidence="1">
    <location>
        <begin position="170"/>
        <end position="308"/>
    </location>
</feature>
<dbReference type="PANTHER" id="PTHR46599:SF3">
    <property type="entry name" value="PIGGYBAC TRANSPOSABLE ELEMENT-DERIVED PROTEIN 4"/>
    <property type="match status" value="1"/>
</dbReference>
<dbReference type="Pfam" id="PF13843">
    <property type="entry name" value="DDE_Tnp_1_7"/>
    <property type="match status" value="1"/>
</dbReference>
<feature type="domain" description="PiggyBac transposable element-derived protein" evidence="2">
    <location>
        <begin position="315"/>
        <end position="686"/>
    </location>
</feature>
<feature type="compositionally biased region" description="Basic and acidic residues" evidence="1">
    <location>
        <begin position="96"/>
        <end position="113"/>
    </location>
</feature>
<evidence type="ECO:0000256" key="1">
    <source>
        <dbReference type="SAM" id="MobiDB-lite"/>
    </source>
</evidence>
<reference evidence="3" key="2">
    <citation type="submission" date="2025-08" db="UniProtKB">
        <authorList>
            <consortium name="Ensembl"/>
        </authorList>
    </citation>
    <scope>IDENTIFICATION</scope>
</reference>
<dbReference type="GeneTree" id="ENSGT00940000163467"/>
<proteinExistence type="predicted"/>
<reference evidence="3" key="3">
    <citation type="submission" date="2025-09" db="UniProtKB">
        <authorList>
            <consortium name="Ensembl"/>
        </authorList>
    </citation>
    <scope>IDENTIFICATION</scope>
</reference>
<evidence type="ECO:0000313" key="4">
    <source>
        <dbReference type="Proteomes" id="UP000694395"/>
    </source>
</evidence>
<dbReference type="Ensembl" id="ENSOMYT00000137832.1">
    <property type="protein sequence ID" value="ENSOMYP00000112701.1"/>
    <property type="gene ID" value="ENSOMYG00000023630.2"/>
</dbReference>
<feature type="compositionally biased region" description="Basic and acidic residues" evidence="1">
    <location>
        <begin position="7"/>
        <end position="20"/>
    </location>
</feature>
<name>A0A8K9UYI6_ONCMY</name>
<feature type="compositionally biased region" description="Basic and acidic residues" evidence="1">
    <location>
        <begin position="121"/>
        <end position="139"/>
    </location>
</feature>
<sequence length="830" mass="92797">MSSLNSTEKEALVRGEEEAFRMKREEEEAITLKEEEDDITVKEEYGTEVVEEEEVVEAFRIKKEEDAVILKEEEEPFGVKEEEEAISIKVEEEDVLGVKKDEAEDSRERHDNRGSSGEPQQPHEAEEAEKSLSRSEHQMDNASPSSLLESQCRASPGVKRLSVLLVDCRTRTGLSGTVRGGEEKKGSDLTHQKIESDTEGMDEDSVSDLSFDSSEEEMFLEGEDPVFDHGTDSDWEPPVPTCPSPSEAGSSSGSTPPGPSRGPTKKRKRGSVPSANRGTEWRWHTVREDDVEPPQPTFRPKRKPGPQLNMTATYSPLQLFQLFFTQSVVESLVSNTNKYGKMKQAGKKVAWKPISTSEFFCYLSLVIYMGLVRLKSLKDYWKSSSFYQLPFPSTVMSCKRFLDLSQALHISDPKVDEENEKKRGTARFDTLCKIKPLYHSIVEACKTYFQPAQNVSINERMVASKDSIGLQQYMRNKPTKCGLKLFVLADSACAYTCNFLVYDGKNSFAYGKELSYASVMVLLDFQLLGKGYKLFVDNFYTSPALFADLRKRGVWACGTIRTSKVGFPKTKVNDMPKRAERGTMRWIRDDGLLFVKWMDAREVAMCSTIHKSFSGDHVVRRVKDATGAWATKNVPIPAAIKDYNQSRGGVDLSDALIGYYNVLHKTKKWYKTLFYHFIDIAVVNSFILQKEMAKSCGQPSISQLVFRELLIKELAGYSKSTASHSATSTSSTSASHSATSTSSTSASHSATSTSSTSAASTPASSGVHIPQFITAGVTLPRSQRSGAWRRRCVLCHMKSPIICTSCSVCLCFVAERDCYGTWHRQQNIMF</sequence>
<accession>A0A8K9UYI6</accession>
<evidence type="ECO:0000313" key="3">
    <source>
        <dbReference type="Ensembl" id="ENSOMYP00000112701.1"/>
    </source>
</evidence>
<organism evidence="3 4">
    <name type="scientific">Oncorhynchus mykiss</name>
    <name type="common">Rainbow trout</name>
    <name type="synonym">Salmo gairdneri</name>
    <dbReference type="NCBI Taxonomy" id="8022"/>
    <lineage>
        <taxon>Eukaryota</taxon>
        <taxon>Metazoa</taxon>
        <taxon>Chordata</taxon>
        <taxon>Craniata</taxon>
        <taxon>Vertebrata</taxon>
        <taxon>Euteleostomi</taxon>
        <taxon>Actinopterygii</taxon>
        <taxon>Neopterygii</taxon>
        <taxon>Teleostei</taxon>
        <taxon>Protacanthopterygii</taxon>
        <taxon>Salmoniformes</taxon>
        <taxon>Salmonidae</taxon>
        <taxon>Salmoninae</taxon>
        <taxon>Oncorhynchus</taxon>
    </lineage>
</organism>
<feature type="compositionally biased region" description="Basic and acidic residues" evidence="1">
    <location>
        <begin position="180"/>
        <end position="196"/>
    </location>
</feature>
<feature type="compositionally biased region" description="Acidic residues" evidence="1">
    <location>
        <begin position="213"/>
        <end position="225"/>
    </location>
</feature>
<keyword evidence="4" id="KW-1185">Reference proteome</keyword>
<feature type="region of interest" description="Disordered" evidence="1">
    <location>
        <begin position="74"/>
        <end position="154"/>
    </location>
</feature>
<feature type="region of interest" description="Disordered" evidence="1">
    <location>
        <begin position="1"/>
        <end position="20"/>
    </location>
</feature>
<evidence type="ECO:0000259" key="2">
    <source>
        <dbReference type="Pfam" id="PF13843"/>
    </source>
</evidence>
<feature type="compositionally biased region" description="Acidic residues" evidence="1">
    <location>
        <begin position="197"/>
        <end position="206"/>
    </location>
</feature>
<dbReference type="AlphaFoldDB" id="A0A8K9UYI6"/>
<feature type="region of interest" description="Disordered" evidence="1">
    <location>
        <begin position="722"/>
        <end position="765"/>
    </location>
</feature>
<dbReference type="InterPro" id="IPR029526">
    <property type="entry name" value="PGBD"/>
</dbReference>
<feature type="compositionally biased region" description="Basic and acidic residues" evidence="1">
    <location>
        <begin position="25"/>
        <end position="45"/>
    </location>
</feature>
<protein>
    <recommendedName>
        <fullName evidence="2">PiggyBac transposable element-derived protein domain-containing protein</fullName>
    </recommendedName>
</protein>
<dbReference type="Proteomes" id="UP000694395">
    <property type="component" value="Chromosome 13"/>
</dbReference>
<feature type="compositionally biased region" description="Basic and acidic residues" evidence="1">
    <location>
        <begin position="279"/>
        <end position="288"/>
    </location>
</feature>
<feature type="region of interest" description="Disordered" evidence="1">
    <location>
        <begin position="25"/>
        <end position="50"/>
    </location>
</feature>
<feature type="compositionally biased region" description="Polar residues" evidence="1">
    <location>
        <begin position="140"/>
        <end position="153"/>
    </location>
</feature>
<reference evidence="3" key="1">
    <citation type="submission" date="2020-07" db="EMBL/GenBank/DDBJ databases">
        <title>A long reads based de novo assembly of the rainbow trout Arlee double haploid line genome.</title>
        <authorList>
            <person name="Gao G."/>
            <person name="Palti Y."/>
        </authorList>
    </citation>
    <scope>NUCLEOTIDE SEQUENCE [LARGE SCALE GENOMIC DNA]</scope>
</reference>